<gene>
    <name evidence="1" type="ORF">BXYJ_LOCUS14679</name>
</gene>
<organism evidence="3 5">
    <name type="scientific">Bursaphelenchus xylophilus</name>
    <name type="common">Pinewood nematode worm</name>
    <name type="synonym">Aphelenchoides xylophilus</name>
    <dbReference type="NCBI Taxonomy" id="6326"/>
    <lineage>
        <taxon>Eukaryota</taxon>
        <taxon>Metazoa</taxon>
        <taxon>Ecdysozoa</taxon>
        <taxon>Nematoda</taxon>
        <taxon>Chromadorea</taxon>
        <taxon>Rhabditida</taxon>
        <taxon>Tylenchina</taxon>
        <taxon>Tylenchomorpha</taxon>
        <taxon>Aphelenchoidea</taxon>
        <taxon>Aphelenchoididae</taxon>
        <taxon>Bursaphelenchus</taxon>
    </lineage>
</organism>
<reference evidence="5" key="1">
    <citation type="submission" date="2016-11" db="UniProtKB">
        <authorList>
            <consortium name="WormBaseParasite"/>
        </authorList>
    </citation>
    <scope>IDENTIFICATION</scope>
</reference>
<dbReference type="OrthoDB" id="10489061at2759"/>
<dbReference type="EMBL" id="CAJFDI010000006">
    <property type="protein sequence ID" value="CAD5234588.1"/>
    <property type="molecule type" value="Genomic_DNA"/>
</dbReference>
<dbReference type="EMBL" id="CAJFCV020000006">
    <property type="protein sequence ID" value="CAG9130465.1"/>
    <property type="molecule type" value="Genomic_DNA"/>
</dbReference>
<evidence type="ECO:0000313" key="1">
    <source>
        <dbReference type="EMBL" id="CAD5234588.1"/>
    </source>
</evidence>
<dbReference type="Proteomes" id="UP000659654">
    <property type="component" value="Unassembled WGS sequence"/>
</dbReference>
<proteinExistence type="predicted"/>
<reference evidence="2" key="2">
    <citation type="submission" date="2020-08" db="EMBL/GenBank/DDBJ databases">
        <authorList>
            <person name="Kikuchi T."/>
        </authorList>
    </citation>
    <scope>NUCLEOTIDE SEQUENCE</scope>
    <source>
        <strain evidence="1">Ka4C1</strain>
    </source>
</reference>
<name>A0A1I7SF89_BURXY</name>
<sequence>MVFPLVKVFERRLEHNMSRHRLDASLVAKRPQPCCKPKIFKEIPQKTEEPLKVAADQELMSRFIDQVAIQEPEIKQGQESVPEVFKPMPSIQEEYKDKMYNKDKDYFHTKNFHRVGSVESNFYTESESDCSYYNSA</sequence>
<accession>A0A1I7SF89</accession>
<evidence type="ECO:0000313" key="4">
    <source>
        <dbReference type="Proteomes" id="UP000659654"/>
    </source>
</evidence>
<dbReference type="WBParaSite" id="BXY_1170100.1">
    <property type="protein sequence ID" value="BXY_1170100.1"/>
    <property type="gene ID" value="BXY_1170100"/>
</dbReference>
<keyword evidence="4" id="KW-1185">Reference proteome</keyword>
<evidence type="ECO:0000313" key="5">
    <source>
        <dbReference type="WBParaSite" id="BXY_1170100.1"/>
    </source>
</evidence>
<dbReference type="AlphaFoldDB" id="A0A1I7SF89"/>
<dbReference type="Proteomes" id="UP000582659">
    <property type="component" value="Unassembled WGS sequence"/>
</dbReference>
<protein>
    <submittedName>
        <fullName evidence="1">(pine wood nematode) hypothetical protein</fullName>
    </submittedName>
</protein>
<evidence type="ECO:0000313" key="2">
    <source>
        <dbReference type="EMBL" id="CAG9130465.1"/>
    </source>
</evidence>
<evidence type="ECO:0000313" key="3">
    <source>
        <dbReference type="Proteomes" id="UP000095284"/>
    </source>
</evidence>
<dbReference type="Proteomes" id="UP000095284">
    <property type="component" value="Unplaced"/>
</dbReference>